<feature type="compositionally biased region" description="Basic and acidic residues" evidence="1">
    <location>
        <begin position="23"/>
        <end position="33"/>
    </location>
</feature>
<keyword evidence="3" id="KW-1185">Reference proteome</keyword>
<gene>
    <name evidence="2" type="ORF">M404DRAFT_19707</name>
</gene>
<name>A0A0C3PUU2_PISTI</name>
<proteinExistence type="predicted"/>
<evidence type="ECO:0000313" key="2">
    <source>
        <dbReference type="EMBL" id="KIO13031.1"/>
    </source>
</evidence>
<feature type="non-terminal residue" evidence="2">
    <location>
        <position position="1"/>
    </location>
</feature>
<dbReference type="EMBL" id="KN831947">
    <property type="protein sequence ID" value="KIO13031.1"/>
    <property type="molecule type" value="Genomic_DNA"/>
</dbReference>
<sequence>LKRRKTNAQAIAGLLGDYGSSSESEKDQPRKNDGLLMLRSYSENEDMETSSGIHLPRDVDDEAGPEESSSSDVEETPIEPEMLLALMKQARQAADEDVDWDDEPQDDGESP</sequence>
<dbReference type="STRING" id="870435.A0A0C3PUU2"/>
<reference evidence="2 3" key="1">
    <citation type="submission" date="2014-04" db="EMBL/GenBank/DDBJ databases">
        <authorList>
            <consortium name="DOE Joint Genome Institute"/>
            <person name="Kuo A."/>
            <person name="Kohler A."/>
            <person name="Costa M.D."/>
            <person name="Nagy L.G."/>
            <person name="Floudas D."/>
            <person name="Copeland A."/>
            <person name="Barry K.W."/>
            <person name="Cichocki N."/>
            <person name="Veneault-Fourrey C."/>
            <person name="LaButti K."/>
            <person name="Lindquist E.A."/>
            <person name="Lipzen A."/>
            <person name="Lundell T."/>
            <person name="Morin E."/>
            <person name="Murat C."/>
            <person name="Sun H."/>
            <person name="Tunlid A."/>
            <person name="Henrissat B."/>
            <person name="Grigoriev I.V."/>
            <person name="Hibbett D.S."/>
            <person name="Martin F."/>
            <person name="Nordberg H.P."/>
            <person name="Cantor M.N."/>
            <person name="Hua S.X."/>
        </authorList>
    </citation>
    <scope>NUCLEOTIDE SEQUENCE [LARGE SCALE GENOMIC DNA]</scope>
    <source>
        <strain evidence="2 3">Marx 270</strain>
    </source>
</reference>
<dbReference type="AlphaFoldDB" id="A0A0C3PUU2"/>
<protein>
    <submittedName>
        <fullName evidence="2">Uncharacterized protein</fullName>
    </submittedName>
</protein>
<dbReference type="OrthoDB" id="272357at2759"/>
<accession>A0A0C3PUU2</accession>
<dbReference type="HOGENOM" id="CLU_2159460_0_0_1"/>
<organism evidence="2 3">
    <name type="scientific">Pisolithus tinctorius Marx 270</name>
    <dbReference type="NCBI Taxonomy" id="870435"/>
    <lineage>
        <taxon>Eukaryota</taxon>
        <taxon>Fungi</taxon>
        <taxon>Dikarya</taxon>
        <taxon>Basidiomycota</taxon>
        <taxon>Agaricomycotina</taxon>
        <taxon>Agaricomycetes</taxon>
        <taxon>Agaricomycetidae</taxon>
        <taxon>Boletales</taxon>
        <taxon>Sclerodermatineae</taxon>
        <taxon>Pisolithaceae</taxon>
        <taxon>Pisolithus</taxon>
    </lineage>
</organism>
<dbReference type="Proteomes" id="UP000054217">
    <property type="component" value="Unassembled WGS sequence"/>
</dbReference>
<feature type="region of interest" description="Disordered" evidence="1">
    <location>
        <begin position="14"/>
        <end position="111"/>
    </location>
</feature>
<evidence type="ECO:0000256" key="1">
    <source>
        <dbReference type="SAM" id="MobiDB-lite"/>
    </source>
</evidence>
<evidence type="ECO:0000313" key="3">
    <source>
        <dbReference type="Proteomes" id="UP000054217"/>
    </source>
</evidence>
<feature type="compositionally biased region" description="Acidic residues" evidence="1">
    <location>
        <begin position="95"/>
        <end position="111"/>
    </location>
</feature>
<dbReference type="InParanoid" id="A0A0C3PUU2"/>
<reference evidence="3" key="2">
    <citation type="submission" date="2015-01" db="EMBL/GenBank/DDBJ databases">
        <title>Evolutionary Origins and Diversification of the Mycorrhizal Mutualists.</title>
        <authorList>
            <consortium name="DOE Joint Genome Institute"/>
            <consortium name="Mycorrhizal Genomics Consortium"/>
            <person name="Kohler A."/>
            <person name="Kuo A."/>
            <person name="Nagy L.G."/>
            <person name="Floudas D."/>
            <person name="Copeland A."/>
            <person name="Barry K.W."/>
            <person name="Cichocki N."/>
            <person name="Veneault-Fourrey C."/>
            <person name="LaButti K."/>
            <person name="Lindquist E.A."/>
            <person name="Lipzen A."/>
            <person name="Lundell T."/>
            <person name="Morin E."/>
            <person name="Murat C."/>
            <person name="Riley R."/>
            <person name="Ohm R."/>
            <person name="Sun H."/>
            <person name="Tunlid A."/>
            <person name="Henrissat B."/>
            <person name="Grigoriev I.V."/>
            <person name="Hibbett D.S."/>
            <person name="Martin F."/>
        </authorList>
    </citation>
    <scope>NUCLEOTIDE SEQUENCE [LARGE SCALE GENOMIC DNA]</scope>
    <source>
        <strain evidence="3">Marx 270</strain>
    </source>
</reference>